<evidence type="ECO:0000313" key="1">
    <source>
        <dbReference type="EMBL" id="GAJ14772.1"/>
    </source>
</evidence>
<comment type="caution">
    <text evidence="1">The sequence shown here is derived from an EMBL/GenBank/DDBJ whole genome shotgun (WGS) entry which is preliminary data.</text>
</comment>
<gene>
    <name evidence="1" type="ORF">S12H4_48006</name>
</gene>
<sequence>EYAKIVGIRTKLKTDLYNLKFKLLRIFKSRKVD</sequence>
<dbReference type="AlphaFoldDB" id="X1VC58"/>
<proteinExistence type="predicted"/>
<protein>
    <submittedName>
        <fullName evidence="1">Uncharacterized protein</fullName>
    </submittedName>
</protein>
<dbReference type="EMBL" id="BARW01029952">
    <property type="protein sequence ID" value="GAJ14772.1"/>
    <property type="molecule type" value="Genomic_DNA"/>
</dbReference>
<reference evidence="1" key="1">
    <citation type="journal article" date="2014" name="Front. Microbiol.">
        <title>High frequency of phylogenetically diverse reductive dehalogenase-homologous genes in deep subseafloor sedimentary metagenomes.</title>
        <authorList>
            <person name="Kawai M."/>
            <person name="Futagami T."/>
            <person name="Toyoda A."/>
            <person name="Takaki Y."/>
            <person name="Nishi S."/>
            <person name="Hori S."/>
            <person name="Arai W."/>
            <person name="Tsubouchi T."/>
            <person name="Morono Y."/>
            <person name="Uchiyama I."/>
            <person name="Ito T."/>
            <person name="Fujiyama A."/>
            <person name="Inagaki F."/>
            <person name="Takami H."/>
        </authorList>
    </citation>
    <scope>NUCLEOTIDE SEQUENCE</scope>
    <source>
        <strain evidence="1">Expedition CK06-06</strain>
    </source>
</reference>
<accession>X1VC58</accession>
<organism evidence="1">
    <name type="scientific">marine sediment metagenome</name>
    <dbReference type="NCBI Taxonomy" id="412755"/>
    <lineage>
        <taxon>unclassified sequences</taxon>
        <taxon>metagenomes</taxon>
        <taxon>ecological metagenomes</taxon>
    </lineage>
</organism>
<feature type="non-terminal residue" evidence="1">
    <location>
        <position position="1"/>
    </location>
</feature>
<name>X1VC58_9ZZZZ</name>